<dbReference type="InterPro" id="IPR000631">
    <property type="entry name" value="CARKD"/>
</dbReference>
<dbReference type="PROSITE" id="PS01050">
    <property type="entry name" value="YJEF_C_2"/>
    <property type="match status" value="1"/>
</dbReference>
<feature type="domain" description="YjeF C-terminal" evidence="6">
    <location>
        <begin position="1"/>
        <end position="93"/>
    </location>
</feature>
<evidence type="ECO:0000256" key="3">
    <source>
        <dbReference type="ARBA" id="ARBA00022857"/>
    </source>
</evidence>
<keyword evidence="2" id="KW-0067">ATP-binding</keyword>
<evidence type="ECO:0000313" key="7">
    <source>
        <dbReference type="EMBL" id="MBP1971458.1"/>
    </source>
</evidence>
<keyword evidence="8" id="KW-1185">Reference proteome</keyword>
<proteinExistence type="predicted"/>
<dbReference type="Pfam" id="PF01256">
    <property type="entry name" value="Carb_kinase"/>
    <property type="match status" value="1"/>
</dbReference>
<dbReference type="RefSeq" id="WP_264917287.1">
    <property type="nucleotide sequence ID" value="NZ_CP110224.1"/>
</dbReference>
<evidence type="ECO:0000259" key="6">
    <source>
        <dbReference type="PROSITE" id="PS51383"/>
    </source>
</evidence>
<accession>A0ABS4IKG7</accession>
<dbReference type="InterPro" id="IPR017953">
    <property type="entry name" value="Carbohydrate_kinase_pred_CS"/>
</dbReference>
<gene>
    <name evidence="7" type="ORF">J2Z83_003597</name>
</gene>
<dbReference type="EMBL" id="JAGGKX010000026">
    <property type="protein sequence ID" value="MBP1971458.1"/>
    <property type="molecule type" value="Genomic_DNA"/>
</dbReference>
<dbReference type="SUPFAM" id="SSF53613">
    <property type="entry name" value="Ribokinase-like"/>
    <property type="match status" value="1"/>
</dbReference>
<protein>
    <submittedName>
        <fullName evidence="7">NAD(P)H-hydrate repair Nnr-like enzyme with NAD(P)H-hydrate dehydratase domain</fullName>
    </submittedName>
</protein>
<dbReference type="PANTHER" id="PTHR12592">
    <property type="entry name" value="ATP-DEPENDENT (S)-NAD(P)H-HYDRATE DEHYDRATASE FAMILY MEMBER"/>
    <property type="match status" value="1"/>
</dbReference>
<keyword evidence="1" id="KW-0547">Nucleotide-binding</keyword>
<organism evidence="7 8">
    <name type="scientific">Virgibacillus natechei</name>
    <dbReference type="NCBI Taxonomy" id="1216297"/>
    <lineage>
        <taxon>Bacteria</taxon>
        <taxon>Bacillati</taxon>
        <taxon>Bacillota</taxon>
        <taxon>Bacilli</taxon>
        <taxon>Bacillales</taxon>
        <taxon>Bacillaceae</taxon>
        <taxon>Virgibacillus</taxon>
    </lineage>
</organism>
<sequence>MLKGKYSIISTPNGEQAVSATGNPGLAKGGSGDVLTGIVLAMVMQEQSLFQALCNACFIHGKAADLVVEKSRTYHDLMASDVIDGISNVYRIFS</sequence>
<evidence type="ECO:0000256" key="2">
    <source>
        <dbReference type="ARBA" id="ARBA00022840"/>
    </source>
</evidence>
<dbReference type="PANTHER" id="PTHR12592:SF0">
    <property type="entry name" value="ATP-DEPENDENT (S)-NAD(P)H-HYDRATE DEHYDRATASE"/>
    <property type="match status" value="1"/>
</dbReference>
<keyword evidence="5" id="KW-0456">Lyase</keyword>
<keyword evidence="3" id="KW-0521">NADP</keyword>
<evidence type="ECO:0000256" key="1">
    <source>
        <dbReference type="ARBA" id="ARBA00022741"/>
    </source>
</evidence>
<dbReference type="Proteomes" id="UP001519345">
    <property type="component" value="Unassembled WGS sequence"/>
</dbReference>
<reference evidence="7 8" key="1">
    <citation type="submission" date="2021-03" db="EMBL/GenBank/DDBJ databases">
        <title>Genomic Encyclopedia of Type Strains, Phase IV (KMG-IV): sequencing the most valuable type-strain genomes for metagenomic binning, comparative biology and taxonomic classification.</title>
        <authorList>
            <person name="Goeker M."/>
        </authorList>
    </citation>
    <scope>NUCLEOTIDE SEQUENCE [LARGE SCALE GENOMIC DNA]</scope>
    <source>
        <strain evidence="7 8">DSM 25609</strain>
    </source>
</reference>
<dbReference type="Gene3D" id="3.40.1190.20">
    <property type="match status" value="1"/>
</dbReference>
<comment type="caution">
    <text evidence="7">The sequence shown here is derived from an EMBL/GenBank/DDBJ whole genome shotgun (WGS) entry which is preliminary data.</text>
</comment>
<name>A0ABS4IKG7_9BACI</name>
<evidence type="ECO:0000256" key="5">
    <source>
        <dbReference type="ARBA" id="ARBA00023239"/>
    </source>
</evidence>
<dbReference type="InterPro" id="IPR029056">
    <property type="entry name" value="Ribokinase-like"/>
</dbReference>
<keyword evidence="4" id="KW-0520">NAD</keyword>
<dbReference type="PROSITE" id="PS51383">
    <property type="entry name" value="YJEF_C_3"/>
    <property type="match status" value="1"/>
</dbReference>
<evidence type="ECO:0000313" key="8">
    <source>
        <dbReference type="Proteomes" id="UP001519345"/>
    </source>
</evidence>
<evidence type="ECO:0000256" key="4">
    <source>
        <dbReference type="ARBA" id="ARBA00023027"/>
    </source>
</evidence>